<name>A0ABP3QU61_9PROT</name>
<reference evidence="2" key="1">
    <citation type="journal article" date="2019" name="Int. J. Syst. Evol. Microbiol.">
        <title>The Global Catalogue of Microorganisms (GCM) 10K type strain sequencing project: providing services to taxonomists for standard genome sequencing and annotation.</title>
        <authorList>
            <consortium name="The Broad Institute Genomics Platform"/>
            <consortium name="The Broad Institute Genome Sequencing Center for Infectious Disease"/>
            <person name="Wu L."/>
            <person name="Ma J."/>
        </authorList>
    </citation>
    <scope>NUCLEOTIDE SEQUENCE [LARGE SCALE GENOMIC DNA]</scope>
    <source>
        <strain evidence="2">JCM 9933</strain>
    </source>
</reference>
<evidence type="ECO:0000313" key="1">
    <source>
        <dbReference type="EMBL" id="GAA0593670.1"/>
    </source>
</evidence>
<evidence type="ECO:0000313" key="2">
    <source>
        <dbReference type="Proteomes" id="UP001501588"/>
    </source>
</evidence>
<sequence length="91" mass="10386">MRVAYRWDEAKRAANLAKHGVDFTEAEGFDWSAALVRADLRADYGEVRLVGMAPIGDRLHVLVFTIRRRGLRVISLRRASAKELKRYEAEA</sequence>
<accession>A0ABP3QU61</accession>
<gene>
    <name evidence="1" type="ORF">GCM10009416_35050</name>
</gene>
<organism evidence="1 2">
    <name type="scientific">Craurococcus roseus</name>
    <dbReference type="NCBI Taxonomy" id="77585"/>
    <lineage>
        <taxon>Bacteria</taxon>
        <taxon>Pseudomonadati</taxon>
        <taxon>Pseudomonadota</taxon>
        <taxon>Alphaproteobacteria</taxon>
        <taxon>Acetobacterales</taxon>
        <taxon>Acetobacteraceae</taxon>
        <taxon>Craurococcus</taxon>
    </lineage>
</organism>
<dbReference type="InterPro" id="IPR007460">
    <property type="entry name" value="BrnT_toxin"/>
</dbReference>
<dbReference type="Pfam" id="PF04365">
    <property type="entry name" value="BrnT_toxin"/>
    <property type="match status" value="1"/>
</dbReference>
<protein>
    <submittedName>
        <fullName evidence="1">BrnT family toxin</fullName>
    </submittedName>
</protein>
<dbReference type="Gene3D" id="3.10.450.530">
    <property type="entry name" value="Ribonuclease toxin, BrnT, of type II toxin-antitoxin system"/>
    <property type="match status" value="1"/>
</dbReference>
<dbReference type="InterPro" id="IPR038573">
    <property type="entry name" value="BrnT_sf"/>
</dbReference>
<dbReference type="EMBL" id="BAAAFZ010000055">
    <property type="protein sequence ID" value="GAA0593670.1"/>
    <property type="molecule type" value="Genomic_DNA"/>
</dbReference>
<comment type="caution">
    <text evidence="1">The sequence shown here is derived from an EMBL/GenBank/DDBJ whole genome shotgun (WGS) entry which is preliminary data.</text>
</comment>
<proteinExistence type="predicted"/>
<dbReference type="Proteomes" id="UP001501588">
    <property type="component" value="Unassembled WGS sequence"/>
</dbReference>
<keyword evidence="2" id="KW-1185">Reference proteome</keyword>